<feature type="non-terminal residue" evidence="1">
    <location>
        <position position="131"/>
    </location>
</feature>
<accession>A0A382G102</accession>
<dbReference type="EMBL" id="UINC01052486">
    <property type="protein sequence ID" value="SVB67871.1"/>
    <property type="molecule type" value="Genomic_DNA"/>
</dbReference>
<protein>
    <recommendedName>
        <fullName evidence="2">VCBS repeat-containing protein</fullName>
    </recommendedName>
</protein>
<name>A0A382G102_9ZZZZ</name>
<gene>
    <name evidence="1" type="ORF">METZ01_LOCUS220725</name>
</gene>
<reference evidence="1" key="1">
    <citation type="submission" date="2018-05" db="EMBL/GenBank/DDBJ databases">
        <authorList>
            <person name="Lanie J.A."/>
            <person name="Ng W.-L."/>
            <person name="Kazmierczak K.M."/>
            <person name="Andrzejewski T.M."/>
            <person name="Davidsen T.M."/>
            <person name="Wayne K.J."/>
            <person name="Tettelin H."/>
            <person name="Glass J.I."/>
            <person name="Rusch D."/>
            <person name="Podicherti R."/>
            <person name="Tsui H.-C.T."/>
            <person name="Winkler M.E."/>
        </authorList>
    </citation>
    <scope>NUCLEOTIDE SEQUENCE</scope>
</reference>
<proteinExistence type="predicted"/>
<dbReference type="InterPro" id="IPR028994">
    <property type="entry name" value="Integrin_alpha_N"/>
</dbReference>
<organism evidence="1">
    <name type="scientific">marine metagenome</name>
    <dbReference type="NCBI Taxonomy" id="408172"/>
    <lineage>
        <taxon>unclassified sequences</taxon>
        <taxon>metagenomes</taxon>
        <taxon>ecological metagenomes</taxon>
    </lineage>
</organism>
<dbReference type="AlphaFoldDB" id="A0A382G102"/>
<sequence length="131" mass="13722">MMSRLFRNSALRKGSITASASLITMSVVLAAIPFTEDFTATTLNDDTQTTATWDTTAPGTLSLGVAESLDNVDFSHAEFGAGLDSTHESRGITLGDFDNDGDLDAAVANKGAVNLLYWSNGGVFDSAPVDL</sequence>
<evidence type="ECO:0008006" key="2">
    <source>
        <dbReference type="Google" id="ProtNLM"/>
    </source>
</evidence>
<dbReference type="SUPFAM" id="SSF69318">
    <property type="entry name" value="Integrin alpha N-terminal domain"/>
    <property type="match status" value="1"/>
</dbReference>
<evidence type="ECO:0000313" key="1">
    <source>
        <dbReference type="EMBL" id="SVB67871.1"/>
    </source>
</evidence>